<protein>
    <submittedName>
        <fullName evidence="2">Mur ligase family protein</fullName>
    </submittedName>
</protein>
<evidence type="ECO:0000313" key="3">
    <source>
        <dbReference type="Proteomes" id="UP001155241"/>
    </source>
</evidence>
<sequence>MILRTHPTTVHGTLVSRALPEAQLAGGSDVAVNCVTDKFMAVQPGDAFVACEDAGDIHAAAKAAVARGAVAVISDRFLPVFGVAQYVVDDARAAYSQLCHAILDCPSRELNAVAIAGTHGKTSVAMVLDSILNVAGRSAASATNQFTRIDGQRARFVLPTTAPAVAEFLDEALASGCRQAVVELSEDSLRTKVAQAAEFDVVCLTNLHSHRADANLSPQSSRDTVASALEMLTPTGMAIFNADDQDSMRVLSEFDGPALTFGLHSPADITASIVEKYTNEQVVLLTIGDESAAVRTKVIGETHVANCLAAAAIAKVYGVSLREIAQGIERVTVVPGVMHRFDAGLGVSVFLDRGNTPIARGAALTTARGVATEKVIAVVDHSCSVTEALADKTVATHGLANEHVVTDAVAKVLAALQVSDTKQLRTITEKLTGIALAILSANEGDVVVVSGLDSSTARQRRASVSISEAQMIQSLMYELAAQQKKAA</sequence>
<accession>A0A9X2JG08</accession>
<dbReference type="RefSeq" id="WP_252852335.1">
    <property type="nucleotide sequence ID" value="NZ_JAMXLR010000036.1"/>
</dbReference>
<reference evidence="2" key="1">
    <citation type="submission" date="2022-06" db="EMBL/GenBank/DDBJ databases">
        <title>Aeoliella straminimaris, a novel planctomycete from sediments.</title>
        <authorList>
            <person name="Vitorino I.R."/>
            <person name="Lage O.M."/>
        </authorList>
    </citation>
    <scope>NUCLEOTIDE SEQUENCE</scope>
    <source>
        <strain evidence="2">ICT_H6.2</strain>
    </source>
</reference>
<gene>
    <name evidence="2" type="ORF">NG895_09965</name>
</gene>
<proteinExistence type="predicted"/>
<dbReference type="Gene3D" id="3.90.190.20">
    <property type="entry name" value="Mur ligase, C-terminal domain"/>
    <property type="match status" value="1"/>
</dbReference>
<dbReference type="SUPFAM" id="SSF53623">
    <property type="entry name" value="MurD-like peptide ligases, catalytic domain"/>
    <property type="match status" value="1"/>
</dbReference>
<dbReference type="Pfam" id="PF08245">
    <property type="entry name" value="Mur_ligase_M"/>
    <property type="match status" value="1"/>
</dbReference>
<dbReference type="SUPFAM" id="SSF53244">
    <property type="entry name" value="MurD-like peptide ligases, peptide-binding domain"/>
    <property type="match status" value="1"/>
</dbReference>
<keyword evidence="3" id="KW-1185">Reference proteome</keyword>
<dbReference type="PANTHER" id="PTHR23135:SF4">
    <property type="entry name" value="UDP-N-ACETYLMURAMOYL-L-ALANYL-D-GLUTAMATE--2,6-DIAMINOPIMELATE LIGASE MURE HOMOLOG, CHLOROPLASTIC"/>
    <property type="match status" value="1"/>
</dbReference>
<dbReference type="Proteomes" id="UP001155241">
    <property type="component" value="Unassembled WGS sequence"/>
</dbReference>
<keyword evidence="2" id="KW-0436">Ligase</keyword>
<dbReference type="InterPro" id="IPR036615">
    <property type="entry name" value="Mur_ligase_C_dom_sf"/>
</dbReference>
<dbReference type="GO" id="GO:0016881">
    <property type="term" value="F:acid-amino acid ligase activity"/>
    <property type="evidence" value="ECO:0007669"/>
    <property type="project" value="InterPro"/>
</dbReference>
<dbReference type="GO" id="GO:0005524">
    <property type="term" value="F:ATP binding"/>
    <property type="evidence" value="ECO:0007669"/>
    <property type="project" value="InterPro"/>
</dbReference>
<dbReference type="Gene3D" id="3.40.1190.10">
    <property type="entry name" value="Mur-like, catalytic domain"/>
    <property type="match status" value="1"/>
</dbReference>
<dbReference type="PANTHER" id="PTHR23135">
    <property type="entry name" value="MUR LIGASE FAMILY MEMBER"/>
    <property type="match status" value="1"/>
</dbReference>
<dbReference type="AlphaFoldDB" id="A0A9X2JG08"/>
<comment type="caution">
    <text evidence="2">The sequence shown here is derived from an EMBL/GenBank/DDBJ whole genome shotgun (WGS) entry which is preliminary data.</text>
</comment>
<evidence type="ECO:0000259" key="1">
    <source>
        <dbReference type="Pfam" id="PF08245"/>
    </source>
</evidence>
<organism evidence="2 3">
    <name type="scientific">Aeoliella straminimaris</name>
    <dbReference type="NCBI Taxonomy" id="2954799"/>
    <lineage>
        <taxon>Bacteria</taxon>
        <taxon>Pseudomonadati</taxon>
        <taxon>Planctomycetota</taxon>
        <taxon>Planctomycetia</taxon>
        <taxon>Pirellulales</taxon>
        <taxon>Lacipirellulaceae</taxon>
        <taxon>Aeoliella</taxon>
    </lineage>
</organism>
<dbReference type="Gene3D" id="3.40.1390.10">
    <property type="entry name" value="MurE/MurF, N-terminal domain"/>
    <property type="match status" value="1"/>
</dbReference>
<name>A0A9X2JG08_9BACT</name>
<evidence type="ECO:0000313" key="2">
    <source>
        <dbReference type="EMBL" id="MCO6044231.1"/>
    </source>
</evidence>
<dbReference type="EMBL" id="JAMXLR010000036">
    <property type="protein sequence ID" value="MCO6044231.1"/>
    <property type="molecule type" value="Genomic_DNA"/>
</dbReference>
<dbReference type="InterPro" id="IPR013221">
    <property type="entry name" value="Mur_ligase_cen"/>
</dbReference>
<dbReference type="InterPro" id="IPR036565">
    <property type="entry name" value="Mur-like_cat_sf"/>
</dbReference>
<feature type="domain" description="Mur ligase central" evidence="1">
    <location>
        <begin position="115"/>
        <end position="314"/>
    </location>
</feature>